<evidence type="ECO:0000313" key="1">
    <source>
        <dbReference type="EMBL" id="QDT71202.1"/>
    </source>
</evidence>
<proteinExistence type="predicted"/>
<dbReference type="EMBL" id="CP036339">
    <property type="protein sequence ID" value="QDT71202.1"/>
    <property type="molecule type" value="Genomic_DNA"/>
</dbReference>
<dbReference type="OrthoDB" id="277933at2"/>
<dbReference type="RefSeq" id="WP_145430356.1">
    <property type="nucleotide sequence ID" value="NZ_CP036339.1"/>
</dbReference>
<protein>
    <submittedName>
        <fullName evidence="1">Uncharacterized protein</fullName>
    </submittedName>
</protein>
<gene>
    <name evidence="1" type="ORF">I41_03570</name>
</gene>
<name>A0A517TS52_9BACT</name>
<dbReference type="Proteomes" id="UP000317909">
    <property type="component" value="Chromosome"/>
</dbReference>
<dbReference type="AlphaFoldDB" id="A0A517TS52"/>
<keyword evidence="2" id="KW-1185">Reference proteome</keyword>
<sequence>MADDEVAEIESSVGNRRLRVQFVQLADRYAHQLVAVQADGSELVVLRSIEVAPDDESLEHPALQSLHVQPLAGRDGSLAALVGMSGPNHWSLGVAPDPTAHAPRLIFDAACRIKRNGLIRVASRYKRVAEATPADLIRIEPLPTDGQSASPRLAIAADGISIERAITSSDVAPTTVRWRYAIELLD</sequence>
<organism evidence="1 2">
    <name type="scientific">Lacipirellula limnantheis</name>
    <dbReference type="NCBI Taxonomy" id="2528024"/>
    <lineage>
        <taxon>Bacteria</taxon>
        <taxon>Pseudomonadati</taxon>
        <taxon>Planctomycetota</taxon>
        <taxon>Planctomycetia</taxon>
        <taxon>Pirellulales</taxon>
        <taxon>Lacipirellulaceae</taxon>
        <taxon>Lacipirellula</taxon>
    </lineage>
</organism>
<evidence type="ECO:0000313" key="2">
    <source>
        <dbReference type="Proteomes" id="UP000317909"/>
    </source>
</evidence>
<dbReference type="KEGG" id="llh:I41_03570"/>
<reference evidence="1 2" key="1">
    <citation type="submission" date="2019-02" db="EMBL/GenBank/DDBJ databases">
        <title>Deep-cultivation of Planctomycetes and their phenomic and genomic characterization uncovers novel biology.</title>
        <authorList>
            <person name="Wiegand S."/>
            <person name="Jogler M."/>
            <person name="Boedeker C."/>
            <person name="Pinto D."/>
            <person name="Vollmers J."/>
            <person name="Rivas-Marin E."/>
            <person name="Kohn T."/>
            <person name="Peeters S.H."/>
            <person name="Heuer A."/>
            <person name="Rast P."/>
            <person name="Oberbeckmann S."/>
            <person name="Bunk B."/>
            <person name="Jeske O."/>
            <person name="Meyerdierks A."/>
            <person name="Storesund J.E."/>
            <person name="Kallscheuer N."/>
            <person name="Luecker S."/>
            <person name="Lage O.M."/>
            <person name="Pohl T."/>
            <person name="Merkel B.J."/>
            <person name="Hornburger P."/>
            <person name="Mueller R.-W."/>
            <person name="Bruemmer F."/>
            <person name="Labrenz M."/>
            <person name="Spormann A.M."/>
            <person name="Op den Camp H."/>
            <person name="Overmann J."/>
            <person name="Amann R."/>
            <person name="Jetten M.S.M."/>
            <person name="Mascher T."/>
            <person name="Medema M.H."/>
            <person name="Devos D.P."/>
            <person name="Kaster A.-K."/>
            <person name="Ovreas L."/>
            <person name="Rohde M."/>
            <person name="Galperin M.Y."/>
            <person name="Jogler C."/>
        </authorList>
    </citation>
    <scope>NUCLEOTIDE SEQUENCE [LARGE SCALE GENOMIC DNA]</scope>
    <source>
        <strain evidence="1 2">I41</strain>
    </source>
</reference>
<accession>A0A517TS52</accession>